<dbReference type="AlphaFoldDB" id="A0A1S1QDE1"/>
<reference evidence="3" key="1">
    <citation type="submission" date="2016-07" db="EMBL/GenBank/DDBJ databases">
        <title>Frankia sp. NRRL B-16219 Genome sequencing.</title>
        <authorList>
            <person name="Ghodhbane-Gtari F."/>
            <person name="Swanson E."/>
            <person name="Gueddou A."/>
            <person name="Louati M."/>
            <person name="Nouioui I."/>
            <person name="Hezbri K."/>
            <person name="Abebe-Akele F."/>
            <person name="Simpson S."/>
            <person name="Morris K."/>
            <person name="Thomas K."/>
            <person name="Gtari M."/>
            <person name="Tisa L.S."/>
        </authorList>
    </citation>
    <scope>NUCLEOTIDE SEQUENCE [LARGE SCALE GENOMIC DNA]</scope>
    <source>
        <strain evidence="3">NRRL B-16219</strain>
    </source>
</reference>
<dbReference type="SUPFAM" id="SSF51735">
    <property type="entry name" value="NAD(P)-binding Rossmann-fold domains"/>
    <property type="match status" value="1"/>
</dbReference>
<dbReference type="InterPro" id="IPR036291">
    <property type="entry name" value="NAD(P)-bd_dom_sf"/>
</dbReference>
<evidence type="ECO:0000313" key="3">
    <source>
        <dbReference type="Proteomes" id="UP000179769"/>
    </source>
</evidence>
<protein>
    <submittedName>
        <fullName evidence="2">NAD(P)-dependent oxidoreductase</fullName>
    </submittedName>
</protein>
<dbReference type="PANTHER" id="PTHR47129:SF1">
    <property type="entry name" value="NMRA-LIKE DOMAIN-CONTAINING PROTEIN"/>
    <property type="match status" value="1"/>
</dbReference>
<dbReference type="OrthoDB" id="5510591at2"/>
<comment type="caution">
    <text evidence="2">The sequence shown here is derived from an EMBL/GenBank/DDBJ whole genome shotgun (WGS) entry which is preliminary data.</text>
</comment>
<dbReference type="InterPro" id="IPR008030">
    <property type="entry name" value="NmrA-like"/>
</dbReference>
<dbReference type="Gene3D" id="3.40.50.720">
    <property type="entry name" value="NAD(P)-binding Rossmann-like Domain"/>
    <property type="match status" value="1"/>
</dbReference>
<evidence type="ECO:0000313" key="2">
    <source>
        <dbReference type="EMBL" id="OHV30274.1"/>
    </source>
</evidence>
<evidence type="ECO:0000259" key="1">
    <source>
        <dbReference type="Pfam" id="PF05368"/>
    </source>
</evidence>
<gene>
    <name evidence="2" type="ORF">BBK14_16820</name>
</gene>
<sequence>MSIVVTGAGGHLGRLVVENLLARGVPAGRIVAGTRNVDALSALAERGVDVRRLDFDDPASLATAFTGAEKALIVSGTDFGRRVEQHVGAAGAARDAGASLVVYTSAPYADTTDMLLAEDHRGTEAGIRALGVPFSFLRNGWYFENYTDQLPVYLQVGAVVGCAGEGRVSGAARSEYAEAAAAVLTGEGHEGAVYELGGDTSFTLPELAEQIAKHTGQPIVYRDVTQPELEAVLTGAGLPGPVARVLADADRAIGAGRLQIDTGDLSRLIGHPTVNLADAVAAAGAPAAP</sequence>
<feature type="domain" description="NmrA-like" evidence="1">
    <location>
        <begin position="3"/>
        <end position="251"/>
    </location>
</feature>
<organism evidence="2 3">
    <name type="scientific">Parafrankia soli</name>
    <dbReference type="NCBI Taxonomy" id="2599596"/>
    <lineage>
        <taxon>Bacteria</taxon>
        <taxon>Bacillati</taxon>
        <taxon>Actinomycetota</taxon>
        <taxon>Actinomycetes</taxon>
        <taxon>Frankiales</taxon>
        <taxon>Frankiaceae</taxon>
        <taxon>Parafrankia</taxon>
    </lineage>
</organism>
<dbReference type="InterPro" id="IPR052718">
    <property type="entry name" value="NmrA-type_oxidoreductase"/>
</dbReference>
<dbReference type="EMBL" id="MAXA01000180">
    <property type="protein sequence ID" value="OHV30274.1"/>
    <property type="molecule type" value="Genomic_DNA"/>
</dbReference>
<name>A0A1S1QDE1_9ACTN</name>
<proteinExistence type="predicted"/>
<dbReference type="Pfam" id="PF05368">
    <property type="entry name" value="NmrA"/>
    <property type="match status" value="1"/>
</dbReference>
<accession>A0A1S1QDE1</accession>
<dbReference type="Gene3D" id="3.90.25.10">
    <property type="entry name" value="UDP-galactose 4-epimerase, domain 1"/>
    <property type="match status" value="1"/>
</dbReference>
<dbReference type="CDD" id="cd05269">
    <property type="entry name" value="TMR_SDR_a"/>
    <property type="match status" value="1"/>
</dbReference>
<dbReference type="RefSeq" id="WP_071062933.1">
    <property type="nucleotide sequence ID" value="NZ_MAXA01000180.1"/>
</dbReference>
<dbReference type="Proteomes" id="UP000179769">
    <property type="component" value="Unassembled WGS sequence"/>
</dbReference>
<keyword evidence="3" id="KW-1185">Reference proteome</keyword>
<dbReference type="PANTHER" id="PTHR47129">
    <property type="entry name" value="QUINONE OXIDOREDUCTASE 2"/>
    <property type="match status" value="1"/>
</dbReference>